<dbReference type="RefSeq" id="XP_026625018.1">
    <property type="nucleotide sequence ID" value="XM_026769205.1"/>
</dbReference>
<dbReference type="GeneID" id="38137561"/>
<keyword evidence="4" id="KW-1185">Reference proteome</keyword>
<evidence type="ECO:0000256" key="2">
    <source>
        <dbReference type="SAM" id="Phobius"/>
    </source>
</evidence>
<keyword evidence="2" id="KW-0472">Membrane</keyword>
<protein>
    <submittedName>
        <fullName evidence="3">Uncharacterized protein</fullName>
    </submittedName>
</protein>
<sequence>MVRLPLHVPEQGETDVRRNNAKRRGGQNGVDLKADGTSSGAWPGLKKYGLKEGDAENPFALVGQTKTWSLSEHPVNEQLAGIVREAQRTRLTAQWAAVNRRLMIAVRLQDPTQGGGKNHSQGDRRVYTNSDRLLRAPFRCVAGEPWIGLQWPWLAIVLWASVAIVGRRRHAVEWLLRKVSTAAHRPSPTQQARMETNREAGRTRELGEGTSGDWRGSCLDSDRLDWSNTDASPHRIDRAPFLYCFVNALCDPSIPVVIPLQGPSGRSCCASMREGTQEIENFAVALLGYWTAPPVLMMTILATFLSVQLDRIKNAIRAGGRFQGRHSATLGTILDEISVFLTSRPTAELN</sequence>
<feature type="region of interest" description="Disordered" evidence="1">
    <location>
        <begin position="1"/>
        <end position="38"/>
    </location>
</feature>
<name>A0A3F3Q050_9EURO</name>
<gene>
    <name evidence="3" type="ORF">BDQ94DRAFT_160342</name>
</gene>
<dbReference type="Proteomes" id="UP000253729">
    <property type="component" value="Unassembled WGS sequence"/>
</dbReference>
<dbReference type="EMBL" id="KZ852052">
    <property type="protein sequence ID" value="RDH31996.1"/>
    <property type="molecule type" value="Genomic_DNA"/>
</dbReference>
<evidence type="ECO:0000313" key="4">
    <source>
        <dbReference type="Proteomes" id="UP000253729"/>
    </source>
</evidence>
<keyword evidence="2" id="KW-0812">Transmembrane</keyword>
<accession>A0A3F3Q050</accession>
<evidence type="ECO:0000313" key="3">
    <source>
        <dbReference type="EMBL" id="RDH31996.1"/>
    </source>
</evidence>
<reference evidence="3 4" key="1">
    <citation type="submission" date="2018-07" db="EMBL/GenBank/DDBJ databases">
        <title>The genomes of Aspergillus section Nigri reveals drivers in fungal speciation.</title>
        <authorList>
            <consortium name="DOE Joint Genome Institute"/>
            <person name="Vesth T.C."/>
            <person name="Nybo J."/>
            <person name="Theobald S."/>
            <person name="Brandl J."/>
            <person name="Frisvad J.C."/>
            <person name="Nielsen K.F."/>
            <person name="Lyhne E.K."/>
            <person name="Kogle M.E."/>
            <person name="Kuo A."/>
            <person name="Riley R."/>
            <person name="Clum A."/>
            <person name="Nolan M."/>
            <person name="Lipzen A."/>
            <person name="Salamov A."/>
            <person name="Henrissat B."/>
            <person name="Wiebenga A."/>
            <person name="De vries R.P."/>
            <person name="Grigoriev I.V."/>
            <person name="Mortensen U.H."/>
            <person name="Andersen M.R."/>
            <person name="Baker S.E."/>
        </authorList>
    </citation>
    <scope>NUCLEOTIDE SEQUENCE [LARGE SCALE GENOMIC DNA]</scope>
    <source>
        <strain evidence="3 4">CBS 139.54b</strain>
    </source>
</reference>
<evidence type="ECO:0000256" key="1">
    <source>
        <dbReference type="SAM" id="MobiDB-lite"/>
    </source>
</evidence>
<keyword evidence="2" id="KW-1133">Transmembrane helix</keyword>
<dbReference type="AlphaFoldDB" id="A0A3F3Q050"/>
<feature type="transmembrane region" description="Helical" evidence="2">
    <location>
        <begin position="282"/>
        <end position="307"/>
    </location>
</feature>
<organism evidence="3 4">
    <name type="scientific">Aspergillus welwitschiae</name>
    <dbReference type="NCBI Taxonomy" id="1341132"/>
    <lineage>
        <taxon>Eukaryota</taxon>
        <taxon>Fungi</taxon>
        <taxon>Dikarya</taxon>
        <taxon>Ascomycota</taxon>
        <taxon>Pezizomycotina</taxon>
        <taxon>Eurotiomycetes</taxon>
        <taxon>Eurotiomycetidae</taxon>
        <taxon>Eurotiales</taxon>
        <taxon>Aspergillaceae</taxon>
        <taxon>Aspergillus</taxon>
        <taxon>Aspergillus subgen. Circumdati</taxon>
    </lineage>
</organism>
<proteinExistence type="predicted"/>
<feature type="region of interest" description="Disordered" evidence="1">
    <location>
        <begin position="185"/>
        <end position="211"/>
    </location>
</feature>
<feature type="compositionally biased region" description="Basic and acidic residues" evidence="1">
    <location>
        <begin position="195"/>
        <end position="207"/>
    </location>
</feature>